<gene>
    <name evidence="2" type="ORF">C0068_05720</name>
</gene>
<proteinExistence type="predicted"/>
<dbReference type="Pfam" id="PF09695">
    <property type="entry name" value="YtfJ_HI0045"/>
    <property type="match status" value="1"/>
</dbReference>
<evidence type="ECO:0000313" key="2">
    <source>
        <dbReference type="EMBL" id="POP53769.1"/>
    </source>
</evidence>
<sequence>MINIKNIVLGLSLISASAFCAAIELGGTLPSFAVPSKGELILDGDKVRHQAWSTAQISTGSPALIFHVAARMSSDGIIAPLKERLNQRDYEPGSFQSISVVNLNDALWGTAGLVSSELEKNKREHPKAILVADEKGSGIEAWQLKKGTVAFILVDHNGKIRYLKEGKLSADDVNTIIALLDEEIARSQS</sequence>
<evidence type="ECO:0000256" key="1">
    <source>
        <dbReference type="SAM" id="SignalP"/>
    </source>
</evidence>
<dbReference type="OrthoDB" id="5689995at2"/>
<dbReference type="Proteomes" id="UP000237222">
    <property type="component" value="Unassembled WGS sequence"/>
</dbReference>
<dbReference type="EMBL" id="PQGG01000012">
    <property type="protein sequence ID" value="POP53769.1"/>
    <property type="molecule type" value="Genomic_DNA"/>
</dbReference>
<evidence type="ECO:0008006" key="4">
    <source>
        <dbReference type="Google" id="ProtNLM"/>
    </source>
</evidence>
<dbReference type="AlphaFoldDB" id="A0A2S4HII7"/>
<keyword evidence="1" id="KW-0732">Signal</keyword>
<reference evidence="2 3" key="1">
    <citation type="submission" date="2018-01" db="EMBL/GenBank/DDBJ databases">
        <authorList>
            <person name="Yu X.-D."/>
        </authorList>
    </citation>
    <scope>NUCLEOTIDE SEQUENCE [LARGE SCALE GENOMIC DNA]</scope>
    <source>
        <strain evidence="2 3">ZX-21</strain>
    </source>
</reference>
<protein>
    <recommendedName>
        <fullName evidence="4">YtfJ family protein</fullName>
    </recommendedName>
</protein>
<comment type="caution">
    <text evidence="2">The sequence shown here is derived from an EMBL/GenBank/DDBJ whole genome shotgun (WGS) entry which is preliminary data.</text>
</comment>
<evidence type="ECO:0000313" key="3">
    <source>
        <dbReference type="Proteomes" id="UP000237222"/>
    </source>
</evidence>
<organism evidence="2 3">
    <name type="scientific">Zhongshania marina</name>
    <dbReference type="NCBI Taxonomy" id="2304603"/>
    <lineage>
        <taxon>Bacteria</taxon>
        <taxon>Pseudomonadati</taxon>
        <taxon>Pseudomonadota</taxon>
        <taxon>Gammaproteobacteria</taxon>
        <taxon>Cellvibrionales</taxon>
        <taxon>Spongiibacteraceae</taxon>
        <taxon>Zhongshania</taxon>
    </lineage>
</organism>
<dbReference type="RefSeq" id="WP_103683528.1">
    <property type="nucleotide sequence ID" value="NZ_PQGG01000012.1"/>
</dbReference>
<name>A0A2S4HII7_9GAMM</name>
<feature type="chain" id="PRO_5015590981" description="YtfJ family protein" evidence="1">
    <location>
        <begin position="22"/>
        <end position="189"/>
    </location>
</feature>
<dbReference type="InterPro" id="IPR006513">
    <property type="entry name" value="YtfJ_HI0045"/>
</dbReference>
<feature type="signal peptide" evidence="1">
    <location>
        <begin position="1"/>
        <end position="21"/>
    </location>
</feature>
<accession>A0A2S4HII7</accession>